<dbReference type="SMART" id="SM00345">
    <property type="entry name" value="HTH_GNTR"/>
    <property type="match status" value="1"/>
</dbReference>
<dbReference type="InterPro" id="IPR000524">
    <property type="entry name" value="Tscrpt_reg_HTH_GntR"/>
</dbReference>
<dbReference type="SMART" id="SM00895">
    <property type="entry name" value="FCD"/>
    <property type="match status" value="1"/>
</dbReference>
<dbReference type="Pfam" id="PF00392">
    <property type="entry name" value="GntR"/>
    <property type="match status" value="1"/>
</dbReference>
<evidence type="ECO:0000313" key="6">
    <source>
        <dbReference type="Proteomes" id="UP001501079"/>
    </source>
</evidence>
<feature type="domain" description="HTH gntR-type" evidence="4">
    <location>
        <begin position="21"/>
        <end position="88"/>
    </location>
</feature>
<evidence type="ECO:0000259" key="4">
    <source>
        <dbReference type="PROSITE" id="PS50949"/>
    </source>
</evidence>
<dbReference type="SUPFAM" id="SSF46785">
    <property type="entry name" value="Winged helix' DNA-binding domain"/>
    <property type="match status" value="1"/>
</dbReference>
<evidence type="ECO:0000256" key="1">
    <source>
        <dbReference type="ARBA" id="ARBA00023015"/>
    </source>
</evidence>
<dbReference type="SUPFAM" id="SSF48008">
    <property type="entry name" value="GntR ligand-binding domain-like"/>
    <property type="match status" value="1"/>
</dbReference>
<evidence type="ECO:0000313" key="5">
    <source>
        <dbReference type="EMBL" id="GAA4174060.1"/>
    </source>
</evidence>
<dbReference type="InterPro" id="IPR011711">
    <property type="entry name" value="GntR_C"/>
</dbReference>
<dbReference type="PANTHER" id="PTHR43537:SF24">
    <property type="entry name" value="GLUCONATE OPERON TRANSCRIPTIONAL REPRESSOR"/>
    <property type="match status" value="1"/>
</dbReference>
<dbReference type="InterPro" id="IPR008920">
    <property type="entry name" value="TF_FadR/GntR_C"/>
</dbReference>
<gene>
    <name evidence="5" type="ORF">GCM10022287_17350</name>
</gene>
<dbReference type="EMBL" id="BAABBW010000003">
    <property type="protein sequence ID" value="GAA4174060.1"/>
    <property type="molecule type" value="Genomic_DNA"/>
</dbReference>
<evidence type="ECO:0000256" key="2">
    <source>
        <dbReference type="ARBA" id="ARBA00023125"/>
    </source>
</evidence>
<keyword evidence="2" id="KW-0238">DNA-binding</keyword>
<keyword evidence="3" id="KW-0804">Transcription</keyword>
<sequence>MMPTNSLDDSWLVPPVGRIAAPLREQVIAALRRAILDLDLRPGQRLVERELIERLGVSRTTIREALRDLASEGLVTVVPQRGAIVAAPSLDEASDLYEIRAVLESLVVRHFVERAAPALFEELDRTVEDLAALVARGAEVRLVLAAKDRFYGVLIAGAQSPALQQLLEGLKARVQVLRATSLSEPGRPEAVVAELRGIAAAVARRDAALASRLCADHIHKAAITALGALQDAEDPMPASEL</sequence>
<dbReference type="PROSITE" id="PS50949">
    <property type="entry name" value="HTH_GNTR"/>
    <property type="match status" value="1"/>
</dbReference>
<protein>
    <submittedName>
        <fullName evidence="5">GntR family transcriptional regulator</fullName>
    </submittedName>
</protein>
<name>A0ABP7ZZ74_9MICO</name>
<dbReference type="PRINTS" id="PR00035">
    <property type="entry name" value="HTHGNTR"/>
</dbReference>
<dbReference type="CDD" id="cd07377">
    <property type="entry name" value="WHTH_GntR"/>
    <property type="match status" value="1"/>
</dbReference>
<evidence type="ECO:0000256" key="3">
    <source>
        <dbReference type="ARBA" id="ARBA00023163"/>
    </source>
</evidence>
<dbReference type="Proteomes" id="UP001501079">
    <property type="component" value="Unassembled WGS sequence"/>
</dbReference>
<accession>A0ABP7ZZ74</accession>
<dbReference type="PANTHER" id="PTHR43537">
    <property type="entry name" value="TRANSCRIPTIONAL REGULATOR, GNTR FAMILY"/>
    <property type="match status" value="1"/>
</dbReference>
<keyword evidence="6" id="KW-1185">Reference proteome</keyword>
<dbReference type="InterPro" id="IPR036390">
    <property type="entry name" value="WH_DNA-bd_sf"/>
</dbReference>
<keyword evidence="1" id="KW-0805">Transcription regulation</keyword>
<dbReference type="InterPro" id="IPR036388">
    <property type="entry name" value="WH-like_DNA-bd_sf"/>
</dbReference>
<proteinExistence type="predicted"/>
<dbReference type="Pfam" id="PF07729">
    <property type="entry name" value="FCD"/>
    <property type="match status" value="1"/>
</dbReference>
<organism evidence="5 6">
    <name type="scientific">Gryllotalpicola koreensis</name>
    <dbReference type="NCBI Taxonomy" id="993086"/>
    <lineage>
        <taxon>Bacteria</taxon>
        <taxon>Bacillati</taxon>
        <taxon>Actinomycetota</taxon>
        <taxon>Actinomycetes</taxon>
        <taxon>Micrococcales</taxon>
        <taxon>Microbacteriaceae</taxon>
        <taxon>Gryllotalpicola</taxon>
    </lineage>
</organism>
<dbReference type="Gene3D" id="1.10.10.10">
    <property type="entry name" value="Winged helix-like DNA-binding domain superfamily/Winged helix DNA-binding domain"/>
    <property type="match status" value="1"/>
</dbReference>
<reference evidence="6" key="1">
    <citation type="journal article" date="2019" name="Int. J. Syst. Evol. Microbiol.">
        <title>The Global Catalogue of Microorganisms (GCM) 10K type strain sequencing project: providing services to taxonomists for standard genome sequencing and annotation.</title>
        <authorList>
            <consortium name="The Broad Institute Genomics Platform"/>
            <consortium name="The Broad Institute Genome Sequencing Center for Infectious Disease"/>
            <person name="Wu L."/>
            <person name="Ma J."/>
        </authorList>
    </citation>
    <scope>NUCLEOTIDE SEQUENCE [LARGE SCALE GENOMIC DNA]</scope>
    <source>
        <strain evidence="6">JCM 17591</strain>
    </source>
</reference>
<comment type="caution">
    <text evidence="5">The sequence shown here is derived from an EMBL/GenBank/DDBJ whole genome shotgun (WGS) entry which is preliminary data.</text>
</comment>
<dbReference type="Gene3D" id="1.20.120.530">
    <property type="entry name" value="GntR ligand-binding domain-like"/>
    <property type="match status" value="1"/>
</dbReference>